<keyword evidence="2" id="KW-0813">Transport</keyword>
<dbReference type="Pfam" id="PF08314">
    <property type="entry name" value="Sec39"/>
    <property type="match status" value="1"/>
</dbReference>
<protein>
    <submittedName>
        <fullName evidence="7">11076_t:CDS:1</fullName>
    </submittedName>
</protein>
<dbReference type="OrthoDB" id="27490at2759"/>
<dbReference type="GO" id="GO:0070939">
    <property type="term" value="C:Dsl1/NZR complex"/>
    <property type="evidence" value="ECO:0007669"/>
    <property type="project" value="TreeGrafter"/>
</dbReference>
<comment type="subcellular location">
    <subcellularLocation>
        <location evidence="1">Endoplasmic reticulum</location>
    </subcellularLocation>
</comment>
<evidence type="ECO:0000313" key="8">
    <source>
        <dbReference type="Proteomes" id="UP000789739"/>
    </source>
</evidence>
<dbReference type="InterPro" id="IPR029145">
    <property type="entry name" value="NBAS_N"/>
</dbReference>
<gene>
    <name evidence="7" type="ORF">PBRASI_LOCUS2960</name>
</gene>
<dbReference type="PANTHER" id="PTHR15922">
    <property type="entry name" value="NEUROBLASTOMA-AMPLIFIED SEQUENCE"/>
    <property type="match status" value="1"/>
</dbReference>
<comment type="caution">
    <text evidence="7">The sequence shown here is derived from an EMBL/GenBank/DDBJ whole genome shotgun (WGS) entry which is preliminary data.</text>
</comment>
<dbReference type="InterPro" id="IPR013244">
    <property type="entry name" value="Sec39_domain"/>
</dbReference>
<keyword evidence="3" id="KW-0256">Endoplasmic reticulum</keyword>
<reference evidence="7" key="1">
    <citation type="submission" date="2021-06" db="EMBL/GenBank/DDBJ databases">
        <authorList>
            <person name="Kallberg Y."/>
            <person name="Tangrot J."/>
            <person name="Rosling A."/>
        </authorList>
    </citation>
    <scope>NUCLEOTIDE SEQUENCE</scope>
    <source>
        <strain evidence="7">BR232B</strain>
    </source>
</reference>
<dbReference type="Pfam" id="PF15492">
    <property type="entry name" value="Nbas_N"/>
    <property type="match status" value="1"/>
</dbReference>
<dbReference type="GO" id="GO:0000149">
    <property type="term" value="F:SNARE binding"/>
    <property type="evidence" value="ECO:0007669"/>
    <property type="project" value="TreeGrafter"/>
</dbReference>
<evidence type="ECO:0000313" key="7">
    <source>
        <dbReference type="EMBL" id="CAG8508010.1"/>
    </source>
</evidence>
<dbReference type="Proteomes" id="UP000789739">
    <property type="component" value="Unassembled WGS sequence"/>
</dbReference>
<dbReference type="GO" id="GO:0015031">
    <property type="term" value="P:protein transport"/>
    <property type="evidence" value="ECO:0007669"/>
    <property type="project" value="UniProtKB-KW"/>
</dbReference>
<evidence type="ECO:0000256" key="2">
    <source>
        <dbReference type="ARBA" id="ARBA00022448"/>
    </source>
</evidence>
<accession>A0A9N8ZVH8</accession>
<proteinExistence type="predicted"/>
<evidence type="ECO:0000256" key="3">
    <source>
        <dbReference type="ARBA" id="ARBA00022824"/>
    </source>
</evidence>
<evidence type="ECO:0000256" key="4">
    <source>
        <dbReference type="ARBA" id="ARBA00022927"/>
    </source>
</evidence>
<evidence type="ECO:0000259" key="5">
    <source>
        <dbReference type="Pfam" id="PF08314"/>
    </source>
</evidence>
<dbReference type="PANTHER" id="PTHR15922:SF2">
    <property type="entry name" value="NBAS SUBUNIT OF NRZ TETHERING COMPLEX"/>
    <property type="match status" value="1"/>
</dbReference>
<keyword evidence="4" id="KW-0653">Protein transport</keyword>
<dbReference type="EMBL" id="CAJVPI010000249">
    <property type="protein sequence ID" value="CAG8508010.1"/>
    <property type="molecule type" value="Genomic_DNA"/>
</dbReference>
<dbReference type="InterPro" id="IPR036322">
    <property type="entry name" value="WD40_repeat_dom_sf"/>
</dbReference>
<dbReference type="GO" id="GO:0006890">
    <property type="term" value="P:retrograde vesicle-mediated transport, Golgi to endoplasmic reticulum"/>
    <property type="evidence" value="ECO:0007669"/>
    <property type="project" value="InterPro"/>
</dbReference>
<organism evidence="7 8">
    <name type="scientific">Paraglomus brasilianum</name>
    <dbReference type="NCBI Taxonomy" id="144538"/>
    <lineage>
        <taxon>Eukaryota</taxon>
        <taxon>Fungi</taxon>
        <taxon>Fungi incertae sedis</taxon>
        <taxon>Mucoromycota</taxon>
        <taxon>Glomeromycotina</taxon>
        <taxon>Glomeromycetes</taxon>
        <taxon>Paraglomerales</taxon>
        <taxon>Paraglomeraceae</taxon>
        <taxon>Paraglomus</taxon>
    </lineage>
</organism>
<evidence type="ECO:0000256" key="1">
    <source>
        <dbReference type="ARBA" id="ARBA00004240"/>
    </source>
</evidence>
<keyword evidence="8" id="KW-1185">Reference proteome</keyword>
<feature type="domain" description="Sec39" evidence="5">
    <location>
        <begin position="826"/>
        <end position="1531"/>
    </location>
</feature>
<feature type="domain" description="Neuroblastoma-amplified sequence N-terminal" evidence="6">
    <location>
        <begin position="92"/>
        <end position="161"/>
    </location>
</feature>
<sequence>MSLSSKSLPDHILYDVDVLAVYKPDDQPPTDQFPSPASLPPAVTQDRLYSQLPKRVFRQVTHRLARSLEGIAISTTVPPALVQARPTVKSQWCLEISPNGEYLAVVQEGQIEIRAKETEFEVPYASYVSKRDAFPAWRRVAWSLDSKILAVSKSDGSIDIITPNAKAISSIVPGLKPNNNGGHVNQTNQDTDDEQSASSIFLEPVAFLAFIDPRRGSVRVPAVDGYEYYYELIVVTYDGILRSYLLNTTTTTTVDVDEASARDLQPGVTYSREDSPDPGFFVFYHKCSFRAWLTTVTCGAVDTKRGLLWLGGKPVANDKEDGELNPSVGCWVILPERPYYRKLGLEGTSDVLFDEISYRDQGEVGNIGILSRIRNIFSTLRKIYENYTNEVVHSMSLSPDNDRLLTVDFAGCVKVWVISSDYKNTIVEYSWNQPQLNYFARDKKFKNLSFNEFTSGLRELEEGEGDIRGIVGIDNGKVVSIAWWSTDSIILGYQHGSVIIFSFFKAKNILGDTPEIFKSCREITNRIENRVLVIEHEIKAIRARVHGENIVSYSRAQEEGDLIDGNDTESRLQRIASAIGNSLHYVTDTLLWHFESDSSSIRGKFITIPKRTFRLNRITKIQPQELLYRKINTLEYDTALAIAETYNLDTDIVYQARWRDTEISDDSIHECLDKIHNREWVITNCLDRIPTAPLPACAEMIRLLLAYGLKQTDILDDILANVAHKDLALKLRKTPLECDSTLEGTLRNLPLSEDQRNMCRYRHYFLHYLDRLRTFEDITNAKSRRDMALGLMYGAFDIGGWTPFVDYSSTFAEDYAIFRDIDIAAQAMDYAADEFFEGLLILFTRHGPETLPYRYTILEQIPETADPSAYEVFLSRVSSIDGEEAEECLWNEQPWREPDWVENPILKQQFVNEEPAEREFDGIWLKPVSYPAKSSFITQWYYKRAHVIDNMSGQVDKALQLVRYGISKNVQGLETLEENLDMLYKLVYECYPSLESVSTRTTLHEFEALSESGIVEIFLRHTDESRVVNDVQKFILPYLDLLPARRARISSQSNSVICDHALSASQCEPMELLYKYILQSSTERLGVCCRLFEASAVTLAEDQKIISSSMDLARLILSCAYGNERTDQWDIITRMTNYLPTFDTAEDIDLRIEDKKNLGRLDTESLFSNLKTRNASEIQVLINDIYIHLDVAKTLARYHIPVPLKWFFRSLEDRDLQKKLCIQLARVSNNDGLGYGERFATINGWTTLLDDMLKIQKNVLNKIPSKEAVQDFISGLLYGGRFDYARKILLPENQETIFDLGLIEKIVIESSRELFDKATSGSRRSGYMKMAYECLQIVPISPATQAELDFIEATEQLMERKLSHKPDVSLRPIHIRHEKDRLSLIERLLRADVKGYLDLDNVLELARKLGFRGDRVAELKVHVTVAKAALRNANYKYAFDVCMVIINETKAFENSIEGRKNPTLLRTMKDVTWRVCLDVGRKKEIPDLDNRKTLLAYALVNCTKENMLDILNDWRLVESEYKEMMRRKASEPKQVSMQKVKLVANVQPAGEPVNRFVQAISSWLS</sequence>
<evidence type="ECO:0000259" key="6">
    <source>
        <dbReference type="Pfam" id="PF15492"/>
    </source>
</evidence>
<name>A0A9N8ZVH8_9GLOM</name>
<dbReference type="SUPFAM" id="SSF50978">
    <property type="entry name" value="WD40 repeat-like"/>
    <property type="match status" value="1"/>
</dbReference>